<keyword evidence="7" id="KW-1185">Reference proteome</keyword>
<comment type="subcellular location">
    <subcellularLocation>
        <location evidence="1">Bacterial flagellum</location>
    </subcellularLocation>
</comment>
<dbReference type="RefSeq" id="WP_381535522.1">
    <property type="nucleotide sequence ID" value="NZ_JBHUGI010000004.1"/>
</dbReference>
<dbReference type="Pfam" id="PF00669">
    <property type="entry name" value="Flagellin_N"/>
    <property type="match status" value="1"/>
</dbReference>
<organism evidence="6 7">
    <name type="scientific">Sporosarcina siberiensis</name>
    <dbReference type="NCBI Taxonomy" id="1365606"/>
    <lineage>
        <taxon>Bacteria</taxon>
        <taxon>Bacillati</taxon>
        <taxon>Bacillota</taxon>
        <taxon>Bacilli</taxon>
        <taxon>Bacillales</taxon>
        <taxon>Caryophanaceae</taxon>
        <taxon>Sporosarcina</taxon>
    </lineage>
</organism>
<dbReference type="PANTHER" id="PTHR42792">
    <property type="entry name" value="FLAGELLIN"/>
    <property type="match status" value="1"/>
</dbReference>
<dbReference type="InterPro" id="IPR001029">
    <property type="entry name" value="Flagellin_N"/>
</dbReference>
<protein>
    <submittedName>
        <fullName evidence="6">Flagellar hook-associated protein FlgL</fullName>
    </submittedName>
</protein>
<reference evidence="7" key="1">
    <citation type="journal article" date="2019" name="Int. J. Syst. Evol. Microbiol.">
        <title>The Global Catalogue of Microorganisms (GCM) 10K type strain sequencing project: providing services to taxonomists for standard genome sequencing and annotation.</title>
        <authorList>
            <consortium name="The Broad Institute Genomics Platform"/>
            <consortium name="The Broad Institute Genome Sequencing Center for Infectious Disease"/>
            <person name="Wu L."/>
            <person name="Ma J."/>
        </authorList>
    </citation>
    <scope>NUCLEOTIDE SEQUENCE [LARGE SCALE GENOMIC DNA]</scope>
    <source>
        <strain evidence="7">CGMCC 4.7177</strain>
    </source>
</reference>
<comment type="caution">
    <text evidence="6">The sequence shown here is derived from an EMBL/GenBank/DDBJ whole genome shotgun (WGS) entry which is preliminary data.</text>
</comment>
<dbReference type="Proteomes" id="UP001597218">
    <property type="component" value="Unassembled WGS sequence"/>
</dbReference>
<evidence type="ECO:0000313" key="7">
    <source>
        <dbReference type="Proteomes" id="UP001597218"/>
    </source>
</evidence>
<dbReference type="Pfam" id="PF00700">
    <property type="entry name" value="Flagellin_C"/>
    <property type="match status" value="1"/>
</dbReference>
<evidence type="ECO:0000259" key="4">
    <source>
        <dbReference type="Pfam" id="PF00669"/>
    </source>
</evidence>
<evidence type="ECO:0000256" key="3">
    <source>
        <dbReference type="ARBA" id="ARBA00023143"/>
    </source>
</evidence>
<comment type="similarity">
    <text evidence="2">Belongs to the bacterial flagellin family.</text>
</comment>
<proteinExistence type="inferred from homology"/>
<dbReference type="EMBL" id="JBHUGI010000004">
    <property type="protein sequence ID" value="MFD1926870.1"/>
    <property type="molecule type" value="Genomic_DNA"/>
</dbReference>
<keyword evidence="6" id="KW-0966">Cell projection</keyword>
<gene>
    <name evidence="6" type="primary">flgL</name>
    <name evidence="6" type="ORF">ACFSFY_02115</name>
</gene>
<keyword evidence="3" id="KW-0975">Bacterial flagellum</keyword>
<name>A0ABW4SBW5_9BACL</name>
<dbReference type="NCBIfam" id="TIGR02550">
    <property type="entry name" value="flagell_flgL"/>
    <property type="match status" value="1"/>
</dbReference>
<dbReference type="InterPro" id="IPR046358">
    <property type="entry name" value="Flagellin_C"/>
</dbReference>
<dbReference type="InterPro" id="IPR013384">
    <property type="entry name" value="Flagell_FlgL"/>
</dbReference>
<evidence type="ECO:0000259" key="5">
    <source>
        <dbReference type="Pfam" id="PF00700"/>
    </source>
</evidence>
<accession>A0ABW4SBW5</accession>
<sequence length="307" mass="34064">MRITQSMLSNNMLRNLSTSYYKMGKLQEQINTGKKVNRPSDDPVVAMKGMGYRMQVDKVAQYQRNMGEVHNRLDSSDDALDKVGSALIRVQELTVDAANDTKTHDDRLKILKEIEQLQAQVRDLANTKVGDKHLFSGTKTDSPLFGENAAGDKTIGGVVMPVSPGTIPAEGFEKDITIEVFDGVELNVNTNGYKLFKELDDVMSGLIATIKAGKSGEEISNHLKDINKAQDSVLETRADIGARQNRAEMMENRLESQEAAAKKQMSENEDIDYEKTITEMITQESIHRAALSVGARIIQPSLVDFLR</sequence>
<feature type="domain" description="Flagellin N-terminal" evidence="4">
    <location>
        <begin position="4"/>
        <end position="140"/>
    </location>
</feature>
<dbReference type="Gene3D" id="1.20.1330.10">
    <property type="entry name" value="f41 fragment of flagellin, N-terminal domain"/>
    <property type="match status" value="1"/>
</dbReference>
<feature type="domain" description="Flagellin C-terminal" evidence="5">
    <location>
        <begin position="224"/>
        <end position="306"/>
    </location>
</feature>
<keyword evidence="6" id="KW-0969">Cilium</keyword>
<dbReference type="InterPro" id="IPR001492">
    <property type="entry name" value="Flagellin"/>
</dbReference>
<dbReference type="PANTHER" id="PTHR42792:SF1">
    <property type="entry name" value="FLAGELLAR HOOK-ASSOCIATED PROTEIN 3"/>
    <property type="match status" value="1"/>
</dbReference>
<evidence type="ECO:0000313" key="6">
    <source>
        <dbReference type="EMBL" id="MFD1926870.1"/>
    </source>
</evidence>
<dbReference type="SUPFAM" id="SSF64518">
    <property type="entry name" value="Phase 1 flagellin"/>
    <property type="match status" value="1"/>
</dbReference>
<evidence type="ECO:0000256" key="1">
    <source>
        <dbReference type="ARBA" id="ARBA00004365"/>
    </source>
</evidence>
<keyword evidence="6" id="KW-0282">Flagellum</keyword>
<evidence type="ECO:0000256" key="2">
    <source>
        <dbReference type="ARBA" id="ARBA00005709"/>
    </source>
</evidence>